<evidence type="ECO:0000313" key="2">
    <source>
        <dbReference type="EMBL" id="TEB04059.1"/>
    </source>
</evidence>
<feature type="region of interest" description="Disordered" evidence="1">
    <location>
        <begin position="1"/>
        <end position="21"/>
    </location>
</feature>
<evidence type="ECO:0000313" key="3">
    <source>
        <dbReference type="Proteomes" id="UP000298030"/>
    </source>
</evidence>
<dbReference type="AlphaFoldDB" id="A0A4Y7R5R2"/>
<gene>
    <name evidence="2" type="ORF">FA13DRAFT_1907807</name>
</gene>
<evidence type="ECO:0000256" key="1">
    <source>
        <dbReference type="SAM" id="MobiDB-lite"/>
    </source>
</evidence>
<dbReference type="EMBL" id="QPFP01000649">
    <property type="protein sequence ID" value="TEB04059.1"/>
    <property type="molecule type" value="Genomic_DNA"/>
</dbReference>
<keyword evidence="3" id="KW-1185">Reference proteome</keyword>
<proteinExistence type="predicted"/>
<comment type="caution">
    <text evidence="2">The sequence shown here is derived from an EMBL/GenBank/DDBJ whole genome shotgun (WGS) entry which is preliminary data.</text>
</comment>
<accession>A0A4Y7R5R2</accession>
<organism evidence="2 3">
    <name type="scientific">Coprinellus micaceus</name>
    <name type="common">Glistening ink-cap mushroom</name>
    <name type="synonym">Coprinus micaceus</name>
    <dbReference type="NCBI Taxonomy" id="71717"/>
    <lineage>
        <taxon>Eukaryota</taxon>
        <taxon>Fungi</taxon>
        <taxon>Dikarya</taxon>
        <taxon>Basidiomycota</taxon>
        <taxon>Agaricomycotina</taxon>
        <taxon>Agaricomycetes</taxon>
        <taxon>Agaricomycetidae</taxon>
        <taxon>Agaricales</taxon>
        <taxon>Agaricineae</taxon>
        <taxon>Psathyrellaceae</taxon>
        <taxon>Coprinellus</taxon>
    </lineage>
</organism>
<protein>
    <submittedName>
        <fullName evidence="2">Uncharacterized protein</fullName>
    </submittedName>
</protein>
<name>A0A4Y7R5R2_COPMI</name>
<reference evidence="2 3" key="1">
    <citation type="journal article" date="2019" name="Nat. Ecol. Evol.">
        <title>Megaphylogeny resolves global patterns of mushroom evolution.</title>
        <authorList>
            <person name="Varga T."/>
            <person name="Krizsan K."/>
            <person name="Foldi C."/>
            <person name="Dima B."/>
            <person name="Sanchez-Garcia M."/>
            <person name="Sanchez-Ramirez S."/>
            <person name="Szollosi G.J."/>
            <person name="Szarkandi J.G."/>
            <person name="Papp V."/>
            <person name="Albert L."/>
            <person name="Andreopoulos W."/>
            <person name="Angelini C."/>
            <person name="Antonin V."/>
            <person name="Barry K.W."/>
            <person name="Bougher N.L."/>
            <person name="Buchanan P."/>
            <person name="Buyck B."/>
            <person name="Bense V."/>
            <person name="Catcheside P."/>
            <person name="Chovatia M."/>
            <person name="Cooper J."/>
            <person name="Damon W."/>
            <person name="Desjardin D."/>
            <person name="Finy P."/>
            <person name="Geml J."/>
            <person name="Haridas S."/>
            <person name="Hughes K."/>
            <person name="Justo A."/>
            <person name="Karasinski D."/>
            <person name="Kautmanova I."/>
            <person name="Kiss B."/>
            <person name="Kocsube S."/>
            <person name="Kotiranta H."/>
            <person name="LaButti K.M."/>
            <person name="Lechner B.E."/>
            <person name="Liimatainen K."/>
            <person name="Lipzen A."/>
            <person name="Lukacs Z."/>
            <person name="Mihaltcheva S."/>
            <person name="Morgado L.N."/>
            <person name="Niskanen T."/>
            <person name="Noordeloos M.E."/>
            <person name="Ohm R.A."/>
            <person name="Ortiz-Santana B."/>
            <person name="Ovrebo C."/>
            <person name="Racz N."/>
            <person name="Riley R."/>
            <person name="Savchenko A."/>
            <person name="Shiryaev A."/>
            <person name="Soop K."/>
            <person name="Spirin V."/>
            <person name="Szebenyi C."/>
            <person name="Tomsovsky M."/>
            <person name="Tulloss R.E."/>
            <person name="Uehling J."/>
            <person name="Grigoriev I.V."/>
            <person name="Vagvolgyi C."/>
            <person name="Papp T."/>
            <person name="Martin F.M."/>
            <person name="Miettinen O."/>
            <person name="Hibbett D.S."/>
            <person name="Nagy L.G."/>
        </authorList>
    </citation>
    <scope>NUCLEOTIDE SEQUENCE [LARGE SCALE GENOMIC DNA]</scope>
    <source>
        <strain evidence="2 3">FP101781</strain>
    </source>
</reference>
<sequence>MTSSKGNWSLEEQRERKAHTVAGGSLETDVMLSDREGGCGRSRNRGVKQSLPMRGSGLVRQRQKFKLDSIPIAEFTLIFGVGTARGHVDLFASNLALFEHCGCGGTCDTLCTHLFPNLRGEFGVHQALLEVFTRKQVLTARIGARGQVEDEELVVECCPVLRPSTRQSGRHTPHTRGPGFNFEDSRFDIKS</sequence>
<dbReference type="Proteomes" id="UP000298030">
    <property type="component" value="Unassembled WGS sequence"/>
</dbReference>